<comment type="caution">
    <text evidence="1">The sequence shown here is derived from an EMBL/GenBank/DDBJ whole genome shotgun (WGS) entry which is preliminary data.</text>
</comment>
<dbReference type="Gene3D" id="3.60.15.10">
    <property type="entry name" value="Ribonuclease Z/Hydroxyacylglutathione hydrolase-like"/>
    <property type="match status" value="1"/>
</dbReference>
<sequence>MAQFNRHTIDHRSFYTMSDGGTRCLLDFTAKLYGKNFKFPTFNAPRKSIKFLVRDLQDAFDSLFVTKTDIGVLLCTSVRRIYITKPIYYQILVLYEEHMAMQYNYDDEEVEDGTSLHCIDDIDLRLFKSKVVFVNLHEKIRLFNITIKTTSSGAGLGWINYEFTFDNGTTLLYLTSYSLEQKFYLPADPLCTDYLLINKNERELEYQDHQFNDDTIEIVNEIDVQREKTSSIDELIKKQRIEQIEMIEQKDFYNQDEPSQKQQNTKVEETVARKSSQLDEFNKFIKRALKRVNGSIFIQHDLTDSFIDVAMHVLSLIEQSSINLFIVSHAFDKIYAQLNNQSEWLREQCDSEPFPFKKYRFFKHIRNLNYAFTEKQKIIFVGKHEKIPEIFRTQQVACFNRPVGELDRKKCINFQIKMEATVNEIEDDYGKYKERKEVFVNAERVEIDTKITEIDLLVDEHTLLHGNSLYLHGILKITDFYKKNEIQHIVEQTEHWMTAIMSKNSHIVIGNSVIFPELGVRYEIQENGQIREINH</sequence>
<name>A0A1Y1S6G9_9MICR</name>
<dbReference type="Pfam" id="PF17030">
    <property type="entry name" value="Beta_lactamase3"/>
    <property type="match status" value="1"/>
</dbReference>
<dbReference type="Proteomes" id="UP000192639">
    <property type="component" value="Unassembled WGS sequence"/>
</dbReference>
<dbReference type="VEuPathDB" id="MicrosporidiaDB:ECANGB1_1570"/>
<protein>
    <submittedName>
        <fullName evidence="1">Uncharacterized protein</fullName>
    </submittedName>
</protein>
<reference evidence="1 2" key="1">
    <citation type="journal article" date="2017" name="Environ. Microbiol.">
        <title>Decay of the glycolytic pathway and adaptation to intranuclear parasitism within Enterocytozoonidae microsporidia.</title>
        <authorList>
            <person name="Wiredu Boakye D."/>
            <person name="Jaroenlak P."/>
            <person name="Prachumwat A."/>
            <person name="Williams T.A."/>
            <person name="Bateman K.S."/>
            <person name="Itsathitphaisarn O."/>
            <person name="Sritunyalucksana K."/>
            <person name="Paszkiewicz K.H."/>
            <person name="Moore K.A."/>
            <person name="Stentiford G.D."/>
            <person name="Williams B.A."/>
        </authorList>
    </citation>
    <scope>NUCLEOTIDE SEQUENCE [LARGE SCALE GENOMIC DNA]</scope>
    <source>
        <strain evidence="1 2">GB1</strain>
    </source>
</reference>
<proteinExistence type="predicted"/>
<gene>
    <name evidence="1" type="ORF">ECANGB1_1570</name>
</gene>
<evidence type="ECO:0000313" key="2">
    <source>
        <dbReference type="Proteomes" id="UP000192639"/>
    </source>
</evidence>
<dbReference type="EMBL" id="LWDP01000049">
    <property type="protein sequence ID" value="ORD93774.1"/>
    <property type="molecule type" value="Genomic_DNA"/>
</dbReference>
<organism evidence="1 2">
    <name type="scientific">Enterospora canceri</name>
    <dbReference type="NCBI Taxonomy" id="1081671"/>
    <lineage>
        <taxon>Eukaryota</taxon>
        <taxon>Fungi</taxon>
        <taxon>Fungi incertae sedis</taxon>
        <taxon>Microsporidia</taxon>
        <taxon>Enterocytozoonidae</taxon>
        <taxon>Enterospora</taxon>
    </lineage>
</organism>
<dbReference type="AlphaFoldDB" id="A0A1Y1S6G9"/>
<accession>A0A1Y1S6G9</accession>
<dbReference type="OrthoDB" id="2195884at2759"/>
<keyword evidence="2" id="KW-1185">Reference proteome</keyword>
<dbReference type="SUPFAM" id="SSF56281">
    <property type="entry name" value="Metallo-hydrolase/oxidoreductase"/>
    <property type="match status" value="1"/>
</dbReference>
<evidence type="ECO:0000313" key="1">
    <source>
        <dbReference type="EMBL" id="ORD93774.1"/>
    </source>
</evidence>
<dbReference type="InterPro" id="IPR031494">
    <property type="entry name" value="Beta_lactamase3"/>
</dbReference>
<dbReference type="InterPro" id="IPR036866">
    <property type="entry name" value="RibonucZ/Hydroxyglut_hydro"/>
</dbReference>